<dbReference type="GO" id="GO:0003677">
    <property type="term" value="F:DNA binding"/>
    <property type="evidence" value="ECO:0007669"/>
    <property type="project" value="UniProtKB-KW"/>
</dbReference>
<dbReference type="Pfam" id="PF25583">
    <property type="entry name" value="WCX"/>
    <property type="match status" value="1"/>
</dbReference>
<dbReference type="Pfam" id="PF08279">
    <property type="entry name" value="HTH_11"/>
    <property type="match status" value="1"/>
</dbReference>
<keyword evidence="1" id="KW-0805">Transcription regulation</keyword>
<keyword evidence="2" id="KW-0804">Transcription</keyword>
<dbReference type="PANTHER" id="PTHR34580:SF3">
    <property type="entry name" value="PROTEIN PAFB"/>
    <property type="match status" value="1"/>
</dbReference>
<dbReference type="Proteomes" id="UP001205311">
    <property type="component" value="Unassembled WGS sequence"/>
</dbReference>
<protein>
    <submittedName>
        <fullName evidence="4">DNA-binding transcriptional regulator YafY, contains an HTH and WYL domains</fullName>
    </submittedName>
</protein>
<dbReference type="PROSITE" id="PS51000">
    <property type="entry name" value="HTH_DEOR_2"/>
    <property type="match status" value="1"/>
</dbReference>
<name>A0ABT1I139_STRSD</name>
<dbReference type="InterPro" id="IPR028349">
    <property type="entry name" value="PafC-like"/>
</dbReference>
<accession>A0ABT1I139</accession>
<dbReference type="InterPro" id="IPR051534">
    <property type="entry name" value="CBASS_pafABC_assoc_protein"/>
</dbReference>
<evidence type="ECO:0000313" key="4">
    <source>
        <dbReference type="EMBL" id="MCP2261502.1"/>
    </source>
</evidence>
<dbReference type="Gene3D" id="1.10.10.10">
    <property type="entry name" value="Winged helix-like DNA-binding domain superfamily/Winged helix DNA-binding domain"/>
    <property type="match status" value="1"/>
</dbReference>
<dbReference type="EMBL" id="JAMTCP010000043">
    <property type="protein sequence ID" value="MCP2261502.1"/>
    <property type="molecule type" value="Genomic_DNA"/>
</dbReference>
<reference evidence="4 5" key="1">
    <citation type="submission" date="2022-06" db="EMBL/GenBank/DDBJ databases">
        <title>Genomic Encyclopedia of Archaeal and Bacterial Type Strains, Phase II (KMG-II): from individual species to whole genera.</title>
        <authorList>
            <person name="Goeker M."/>
        </authorList>
    </citation>
    <scope>NUCLEOTIDE SEQUENCE [LARGE SCALE GENOMIC DNA]</scope>
    <source>
        <strain evidence="4 5">DSM 40477</strain>
    </source>
</reference>
<dbReference type="InterPro" id="IPR013196">
    <property type="entry name" value="HTH_11"/>
</dbReference>
<evidence type="ECO:0000259" key="3">
    <source>
        <dbReference type="PROSITE" id="PS51000"/>
    </source>
</evidence>
<dbReference type="InterPro" id="IPR026881">
    <property type="entry name" value="WYL_dom"/>
</dbReference>
<dbReference type="InterPro" id="IPR036388">
    <property type="entry name" value="WH-like_DNA-bd_sf"/>
</dbReference>
<comment type="caution">
    <text evidence="4">The sequence shown here is derived from an EMBL/GenBank/DDBJ whole genome shotgun (WGS) entry which is preliminary data.</text>
</comment>
<keyword evidence="4" id="KW-0238">DNA-binding</keyword>
<evidence type="ECO:0000256" key="2">
    <source>
        <dbReference type="ARBA" id="ARBA00023163"/>
    </source>
</evidence>
<sequence length="309" mass="34516">MAERLEVSPRTIRRDVDRLRELGYPVESTMGATGGYRLVAGSAMPPLLLDDKEAVAIAVGLRTATKHAVTGIEEASVPALAKLDQVLPSRLRRRVGALNAATVPMAPFGEPDSVDPEHLSVLAAAATNHERVRFGYRSRDGTESRRLVEPHSLVPAGHRWYLVAYDTERDDWRTFRVDRVREPRPTGVRVAPWRLPDKDAARYVQRTLYSLAPTYEVVATLHAPLAEVAGRLGATPGELEPIDERRCRLRGRADTLEWLAFRLTALGCEFEVHEPQELIDYLRALADRATRGTRGRRRRPLAQPSSGRQ</sequence>
<dbReference type="InterPro" id="IPR057727">
    <property type="entry name" value="WCX_dom"/>
</dbReference>
<dbReference type="PANTHER" id="PTHR34580">
    <property type="match status" value="1"/>
</dbReference>
<feature type="domain" description="HTH deoR-type" evidence="3">
    <location>
        <begin position="1"/>
        <end position="34"/>
    </location>
</feature>
<keyword evidence="5" id="KW-1185">Reference proteome</keyword>
<proteinExistence type="predicted"/>
<dbReference type="Pfam" id="PF13280">
    <property type="entry name" value="WYL"/>
    <property type="match status" value="1"/>
</dbReference>
<gene>
    <name evidence="4" type="ORF">LX15_005228</name>
</gene>
<evidence type="ECO:0000256" key="1">
    <source>
        <dbReference type="ARBA" id="ARBA00023015"/>
    </source>
</evidence>
<dbReference type="PIRSF" id="PIRSF016838">
    <property type="entry name" value="PafC"/>
    <property type="match status" value="1"/>
</dbReference>
<dbReference type="InterPro" id="IPR036390">
    <property type="entry name" value="WH_DNA-bd_sf"/>
</dbReference>
<dbReference type="SUPFAM" id="SSF46785">
    <property type="entry name" value="Winged helix' DNA-binding domain"/>
    <property type="match status" value="1"/>
</dbReference>
<dbReference type="PROSITE" id="PS52050">
    <property type="entry name" value="WYL"/>
    <property type="match status" value="1"/>
</dbReference>
<dbReference type="InterPro" id="IPR001034">
    <property type="entry name" value="DeoR_HTH"/>
</dbReference>
<evidence type="ECO:0000313" key="5">
    <source>
        <dbReference type="Proteomes" id="UP001205311"/>
    </source>
</evidence>
<organism evidence="4 5">
    <name type="scientific">Streptoalloteichus tenebrarius (strain ATCC 17920 / DSM 40477 / JCM 4838 / CBS 697.72 / NBRC 16177 / NCIMB 11028 / NRRL B-12390 / A12253. 1 / ISP 5477)</name>
    <name type="common">Streptomyces tenebrarius</name>
    <dbReference type="NCBI Taxonomy" id="1933"/>
    <lineage>
        <taxon>Bacteria</taxon>
        <taxon>Bacillati</taxon>
        <taxon>Actinomycetota</taxon>
        <taxon>Actinomycetes</taxon>
        <taxon>Pseudonocardiales</taxon>
        <taxon>Pseudonocardiaceae</taxon>
        <taxon>Streptoalloteichus</taxon>
    </lineage>
</organism>